<keyword evidence="4" id="KW-1185">Reference proteome</keyword>
<feature type="region of interest" description="Disordered" evidence="1">
    <location>
        <begin position="1"/>
        <end position="20"/>
    </location>
</feature>
<evidence type="ECO:0000313" key="3">
    <source>
        <dbReference type="EMBL" id="UTF53254.1"/>
    </source>
</evidence>
<gene>
    <name evidence="3" type="ORF">NGM29_15995</name>
</gene>
<evidence type="ECO:0000259" key="2">
    <source>
        <dbReference type="Pfam" id="PF18545"/>
    </source>
</evidence>
<sequence length="76" mass="8399">MHITHTIVSKISDRENTDPINLPPLYEAVDPERLQELVESSPNDTSVAKFTYYGYQINVTGDGKTTIGEEVQSGST</sequence>
<protein>
    <recommendedName>
        <fullName evidence="2">Halobacterial output domain-containing protein</fullName>
    </recommendedName>
</protein>
<dbReference type="KEGG" id="sawl:NGM29_15995"/>
<evidence type="ECO:0000256" key="1">
    <source>
        <dbReference type="SAM" id="MobiDB-lite"/>
    </source>
</evidence>
<dbReference type="GeneID" id="73291579"/>
<dbReference type="Pfam" id="PF18545">
    <property type="entry name" value="HalOD1"/>
    <property type="match status" value="1"/>
</dbReference>
<organism evidence="3 4">
    <name type="scientific">Natronosalvus rutilus</name>
    <dbReference type="NCBI Taxonomy" id="2953753"/>
    <lineage>
        <taxon>Archaea</taxon>
        <taxon>Methanobacteriati</taxon>
        <taxon>Methanobacteriota</taxon>
        <taxon>Stenosarchaea group</taxon>
        <taxon>Halobacteria</taxon>
        <taxon>Halobacteriales</taxon>
        <taxon>Natrialbaceae</taxon>
        <taxon>Natronosalvus</taxon>
    </lineage>
</organism>
<dbReference type="InterPro" id="IPR040624">
    <property type="entry name" value="HalOD1"/>
</dbReference>
<dbReference type="RefSeq" id="WP_254157550.1">
    <property type="nucleotide sequence ID" value="NZ_CP100355.1"/>
</dbReference>
<accession>A0A9E7NA42</accession>
<dbReference type="EMBL" id="CP100355">
    <property type="protein sequence ID" value="UTF53254.1"/>
    <property type="molecule type" value="Genomic_DNA"/>
</dbReference>
<dbReference type="Proteomes" id="UP001056855">
    <property type="component" value="Chromosome"/>
</dbReference>
<feature type="domain" description="Halobacterial output" evidence="2">
    <location>
        <begin position="3"/>
        <end position="67"/>
    </location>
</feature>
<dbReference type="AlphaFoldDB" id="A0A9E7NA42"/>
<reference evidence="3" key="1">
    <citation type="submission" date="2022-06" db="EMBL/GenBank/DDBJ databases">
        <title>Diverse halophilic archaea isolated from saline environments.</title>
        <authorList>
            <person name="Cui H.-L."/>
        </authorList>
    </citation>
    <scope>NUCLEOTIDE SEQUENCE</scope>
    <source>
        <strain evidence="3">WLHS1</strain>
    </source>
</reference>
<name>A0A9E7NA42_9EURY</name>
<evidence type="ECO:0000313" key="4">
    <source>
        <dbReference type="Proteomes" id="UP001056855"/>
    </source>
</evidence>
<proteinExistence type="predicted"/>